<evidence type="ECO:0000256" key="1">
    <source>
        <dbReference type="ARBA" id="ARBA00022741"/>
    </source>
</evidence>
<keyword evidence="4" id="KW-0418">Kinase</keyword>
<name>A0A397VN58_9GLOM</name>
<dbReference type="Proteomes" id="UP000266673">
    <property type="component" value="Unassembled WGS sequence"/>
</dbReference>
<evidence type="ECO:0000256" key="2">
    <source>
        <dbReference type="ARBA" id="ARBA00022840"/>
    </source>
</evidence>
<feature type="domain" description="Protein kinase" evidence="3">
    <location>
        <begin position="1"/>
        <end position="200"/>
    </location>
</feature>
<dbReference type="InterPro" id="IPR051681">
    <property type="entry name" value="Ser/Thr_Kinases-Pseudokinases"/>
</dbReference>
<keyword evidence="1" id="KW-0547">Nucleotide-binding</keyword>
<gene>
    <name evidence="4" type="ORF">C2G38_2139830</name>
</gene>
<dbReference type="SUPFAM" id="SSF56112">
    <property type="entry name" value="Protein kinase-like (PK-like)"/>
    <property type="match status" value="1"/>
</dbReference>
<dbReference type="Gene3D" id="1.10.510.10">
    <property type="entry name" value="Transferase(Phosphotransferase) domain 1"/>
    <property type="match status" value="1"/>
</dbReference>
<dbReference type="PROSITE" id="PS50011">
    <property type="entry name" value="PROTEIN_KINASE_DOM"/>
    <property type="match status" value="1"/>
</dbReference>
<dbReference type="InterPro" id="IPR001245">
    <property type="entry name" value="Ser-Thr/Tyr_kinase_cat_dom"/>
</dbReference>
<organism evidence="4 5">
    <name type="scientific">Gigaspora rosea</name>
    <dbReference type="NCBI Taxonomy" id="44941"/>
    <lineage>
        <taxon>Eukaryota</taxon>
        <taxon>Fungi</taxon>
        <taxon>Fungi incertae sedis</taxon>
        <taxon>Mucoromycota</taxon>
        <taxon>Glomeromycotina</taxon>
        <taxon>Glomeromycetes</taxon>
        <taxon>Diversisporales</taxon>
        <taxon>Gigasporaceae</taxon>
        <taxon>Gigaspora</taxon>
    </lineage>
</organism>
<dbReference type="GO" id="GO:0004674">
    <property type="term" value="F:protein serine/threonine kinase activity"/>
    <property type="evidence" value="ECO:0007669"/>
    <property type="project" value="TreeGrafter"/>
</dbReference>
<reference evidence="4 5" key="1">
    <citation type="submission" date="2018-06" db="EMBL/GenBank/DDBJ databases">
        <title>Comparative genomics reveals the genomic features of Rhizophagus irregularis, R. cerebriforme, R. diaphanum and Gigaspora rosea, and their symbiotic lifestyle signature.</title>
        <authorList>
            <person name="Morin E."/>
            <person name="San Clemente H."/>
            <person name="Chen E.C.H."/>
            <person name="De La Providencia I."/>
            <person name="Hainaut M."/>
            <person name="Kuo A."/>
            <person name="Kohler A."/>
            <person name="Murat C."/>
            <person name="Tang N."/>
            <person name="Roy S."/>
            <person name="Loubradou J."/>
            <person name="Henrissat B."/>
            <person name="Grigoriev I.V."/>
            <person name="Corradi N."/>
            <person name="Roux C."/>
            <person name="Martin F.M."/>
        </authorList>
    </citation>
    <scope>NUCLEOTIDE SEQUENCE [LARGE SCALE GENOMIC DNA]</scope>
    <source>
        <strain evidence="4 5">DAOM 194757</strain>
    </source>
</reference>
<dbReference type="PANTHER" id="PTHR44329:SF298">
    <property type="entry name" value="MIXED LINEAGE KINASE DOMAIN-LIKE PROTEIN"/>
    <property type="match status" value="1"/>
</dbReference>
<dbReference type="PANTHER" id="PTHR44329">
    <property type="entry name" value="SERINE/THREONINE-PROTEIN KINASE TNNI3K-RELATED"/>
    <property type="match status" value="1"/>
</dbReference>
<comment type="caution">
    <text evidence="4">The sequence shown here is derived from an EMBL/GenBank/DDBJ whole genome shotgun (WGS) entry which is preliminary data.</text>
</comment>
<dbReference type="EMBL" id="QKWP01000268">
    <property type="protein sequence ID" value="RIB23318.1"/>
    <property type="molecule type" value="Genomic_DNA"/>
</dbReference>
<dbReference type="STRING" id="44941.A0A397VN58"/>
<evidence type="ECO:0000313" key="5">
    <source>
        <dbReference type="Proteomes" id="UP000266673"/>
    </source>
</evidence>
<proteinExistence type="predicted"/>
<evidence type="ECO:0000313" key="4">
    <source>
        <dbReference type="EMBL" id="RIB23318.1"/>
    </source>
</evidence>
<sequence length="213" mass="24454">MSDSSHKYKSEVENAIAKHCVSCFDYSAFTDLEEIGEGRYNKVYKAVWKESSISAALKISKISKPLNISDAVREHTKNMLVREGQIKIADFGLSLYETSLNSSPCNYGMPAFVEPQLLNDLTYRLDRRSDIYSLGVILWEVSSGKVPFNSEKEGIILRILQGEREKPVKNTPFEYVELYELCWDQDPVKRPDIDSVHEKLEKLQVYKSHSDIY</sequence>
<accession>A0A397VN58</accession>
<dbReference type="InterPro" id="IPR011009">
    <property type="entry name" value="Kinase-like_dom_sf"/>
</dbReference>
<dbReference type="Pfam" id="PF07714">
    <property type="entry name" value="PK_Tyr_Ser-Thr"/>
    <property type="match status" value="1"/>
</dbReference>
<keyword evidence="2" id="KW-0067">ATP-binding</keyword>
<dbReference type="AlphaFoldDB" id="A0A397VN58"/>
<keyword evidence="4" id="KW-0808">Transferase</keyword>
<dbReference type="OrthoDB" id="2423292at2759"/>
<keyword evidence="5" id="KW-1185">Reference proteome</keyword>
<dbReference type="GO" id="GO:0005524">
    <property type="term" value="F:ATP binding"/>
    <property type="evidence" value="ECO:0007669"/>
    <property type="project" value="UniProtKB-KW"/>
</dbReference>
<dbReference type="Gene3D" id="3.30.200.20">
    <property type="entry name" value="Phosphorylase Kinase, domain 1"/>
    <property type="match status" value="1"/>
</dbReference>
<dbReference type="InterPro" id="IPR000719">
    <property type="entry name" value="Prot_kinase_dom"/>
</dbReference>
<protein>
    <submittedName>
        <fullName evidence="4">Kinase-like domain-containing protein</fullName>
    </submittedName>
</protein>
<evidence type="ECO:0000259" key="3">
    <source>
        <dbReference type="PROSITE" id="PS50011"/>
    </source>
</evidence>